<sequence length="139" mass="15604">MFRGNHVDEKTDLAVYIETALKEVIENMEAGEEVFSHYFSPSYTQHVDGHVLDYKDFIQHMTIQKTLLKSATVTIQHSLAEPDKVCTVHRVSAVKKNGSVVEIQVIAYFELENGKIVLCKELTHLISGADADRTIGSIK</sequence>
<evidence type="ECO:0000313" key="2">
    <source>
        <dbReference type="EMBL" id="CUI16109.1"/>
    </source>
</evidence>
<dbReference type="RefSeq" id="WP_051981864.1">
    <property type="nucleotide sequence ID" value="NZ_LN879502.1"/>
</dbReference>
<dbReference type="AlphaFoldDB" id="A0A0U5JAK2"/>
<organism evidence="2 3">
    <name type="scientific">Candidatus Protochlamydia naegleriophila</name>
    <dbReference type="NCBI Taxonomy" id="389348"/>
    <lineage>
        <taxon>Bacteria</taxon>
        <taxon>Pseudomonadati</taxon>
        <taxon>Chlamydiota</taxon>
        <taxon>Chlamydiia</taxon>
        <taxon>Parachlamydiales</taxon>
        <taxon>Parachlamydiaceae</taxon>
        <taxon>Candidatus Protochlamydia</taxon>
    </lineage>
</organism>
<protein>
    <recommendedName>
        <fullName evidence="1">SnoaL-like domain-containing protein</fullName>
    </recommendedName>
</protein>
<proteinExistence type="predicted"/>
<dbReference type="InterPro" id="IPR032710">
    <property type="entry name" value="NTF2-like_dom_sf"/>
</dbReference>
<dbReference type="EMBL" id="LN879502">
    <property type="protein sequence ID" value="CUI16109.1"/>
    <property type="molecule type" value="Genomic_DNA"/>
</dbReference>
<feature type="domain" description="SnoaL-like" evidence="1">
    <location>
        <begin position="33"/>
        <end position="117"/>
    </location>
</feature>
<gene>
    <name evidence="2" type="ORF">PNK_0481</name>
</gene>
<evidence type="ECO:0000313" key="3">
    <source>
        <dbReference type="Proteomes" id="UP000069902"/>
    </source>
</evidence>
<dbReference type="Gene3D" id="3.10.450.50">
    <property type="match status" value="1"/>
</dbReference>
<dbReference type="PATRIC" id="fig|389348.3.peg.531"/>
<accession>A0A0U5JAK2</accession>
<dbReference type="SUPFAM" id="SSF54427">
    <property type="entry name" value="NTF2-like"/>
    <property type="match status" value="1"/>
</dbReference>
<dbReference type="InterPro" id="IPR037401">
    <property type="entry name" value="SnoaL-like"/>
</dbReference>
<dbReference type="Proteomes" id="UP000069902">
    <property type="component" value="Chromosome cPNK"/>
</dbReference>
<evidence type="ECO:0000259" key="1">
    <source>
        <dbReference type="Pfam" id="PF12680"/>
    </source>
</evidence>
<name>A0A0U5JAK2_9BACT</name>
<dbReference type="InParanoid" id="A0A0U5JAK2"/>
<keyword evidence="3" id="KW-1185">Reference proteome</keyword>
<dbReference type="Pfam" id="PF12680">
    <property type="entry name" value="SnoaL_2"/>
    <property type="match status" value="1"/>
</dbReference>
<dbReference type="STRING" id="389348.PNK_0481"/>
<reference evidence="3" key="1">
    <citation type="submission" date="2015-09" db="EMBL/GenBank/DDBJ databases">
        <authorList>
            <person name="Bertelli C."/>
        </authorList>
    </citation>
    <scope>NUCLEOTIDE SEQUENCE [LARGE SCALE GENOMIC DNA]</scope>
    <source>
        <strain evidence="3">KNic</strain>
    </source>
</reference>
<dbReference type="KEGG" id="pnl:PNK_0481"/>